<gene>
    <name evidence="2" type="ORF">UA74_11860</name>
</gene>
<reference evidence="3" key="1">
    <citation type="submission" date="2016-06" db="EMBL/GenBank/DDBJ databases">
        <title>Complete genome sequence of Actinoalloteichus fjordicus DSM 46855 (=ADI127-17), type strain of the new species Actinoalloteichus fjordicus.</title>
        <authorList>
            <person name="Ruckert C."/>
            <person name="Nouioui I."/>
            <person name="Willmese J."/>
            <person name="van Wezel G."/>
            <person name="Klenk H.-P."/>
            <person name="Kalinowski J."/>
            <person name="Zotchev S.B."/>
        </authorList>
    </citation>
    <scope>NUCLEOTIDE SEQUENCE [LARGE SCALE GENOMIC DNA]</scope>
    <source>
        <strain evidence="3">ADI127-7</strain>
    </source>
</reference>
<feature type="compositionally biased region" description="Basic and acidic residues" evidence="1">
    <location>
        <begin position="261"/>
        <end position="272"/>
    </location>
</feature>
<organism evidence="2 3">
    <name type="scientific">Actinoalloteichus fjordicus</name>
    <dbReference type="NCBI Taxonomy" id="1612552"/>
    <lineage>
        <taxon>Bacteria</taxon>
        <taxon>Bacillati</taxon>
        <taxon>Actinomycetota</taxon>
        <taxon>Actinomycetes</taxon>
        <taxon>Pseudonocardiales</taxon>
        <taxon>Pseudonocardiaceae</taxon>
        <taxon>Actinoalloteichus</taxon>
    </lineage>
</organism>
<dbReference type="Proteomes" id="UP000185511">
    <property type="component" value="Chromosome"/>
</dbReference>
<evidence type="ECO:0000256" key="1">
    <source>
        <dbReference type="SAM" id="MobiDB-lite"/>
    </source>
</evidence>
<evidence type="ECO:0000313" key="3">
    <source>
        <dbReference type="Proteomes" id="UP000185511"/>
    </source>
</evidence>
<dbReference type="EMBL" id="CP016076">
    <property type="protein sequence ID" value="APU14432.1"/>
    <property type="molecule type" value="Genomic_DNA"/>
</dbReference>
<feature type="compositionally biased region" description="Basic and acidic residues" evidence="1">
    <location>
        <begin position="223"/>
        <end position="234"/>
    </location>
</feature>
<keyword evidence="3" id="KW-1185">Reference proteome</keyword>
<dbReference type="AlphaFoldDB" id="A0AAC9LD01"/>
<proteinExistence type="predicted"/>
<protein>
    <submittedName>
        <fullName evidence="2">Uncharacterized protein</fullName>
    </submittedName>
</protein>
<evidence type="ECO:0000313" key="2">
    <source>
        <dbReference type="EMBL" id="APU14432.1"/>
    </source>
</evidence>
<feature type="region of interest" description="Disordered" evidence="1">
    <location>
        <begin position="1"/>
        <end position="316"/>
    </location>
</feature>
<accession>A0AAC9LD01</accession>
<feature type="compositionally biased region" description="Basic and acidic residues" evidence="1">
    <location>
        <begin position="57"/>
        <end position="66"/>
    </location>
</feature>
<sequence length="316" mass="34415">MYDSLFGSSTASTPSRSTDTTSQASRELRRHRRGDAEDPVPPQARAGRPVCHPTRQVGDHDGEFLRRLSGGRNTVLATTGTTAGPLSRTDPSRGIRPASPAVSTFRRSRTGTLPRRDRSGSAVRGARRGRSEESAETGAAAGTNDRTRRPANTSRPTTRLPSRSAHGTAWRRPLRTCPVCRPGTDTASMLRRRPAQARRSAEAAGSRSLIESSRCGRRRRRRTRDDGSDPHGRDGLVPSQRTGTRPPVLLGDAQRGRRRACRADVTSRERTPHRSRSRVGWTACSRRPRWPGSTGSPCPAGRSGTGVRSGSWCCRS</sequence>
<feature type="compositionally biased region" description="Polar residues" evidence="1">
    <location>
        <begin position="150"/>
        <end position="161"/>
    </location>
</feature>
<name>A0AAC9LD01_9PSEU</name>
<feature type="compositionally biased region" description="Polar residues" evidence="1">
    <location>
        <begin position="1"/>
        <end position="25"/>
    </location>
</feature>
<feature type="compositionally biased region" description="Polar residues" evidence="1">
    <location>
        <begin position="71"/>
        <end position="84"/>
    </location>
</feature>
<dbReference type="KEGG" id="acad:UA74_11860"/>